<dbReference type="SUPFAM" id="SSF118290">
    <property type="entry name" value="WRKY DNA-binding domain"/>
    <property type="match status" value="1"/>
</dbReference>
<name>A0ABD1YP05_9MARC</name>
<evidence type="ECO:0000256" key="2">
    <source>
        <dbReference type="ARBA" id="ARBA00023015"/>
    </source>
</evidence>
<dbReference type="Proteomes" id="UP001605036">
    <property type="component" value="Unassembled WGS sequence"/>
</dbReference>
<evidence type="ECO:0000256" key="3">
    <source>
        <dbReference type="ARBA" id="ARBA00023125"/>
    </source>
</evidence>
<evidence type="ECO:0000256" key="1">
    <source>
        <dbReference type="ARBA" id="ARBA00004123"/>
    </source>
</evidence>
<feature type="domain" description="WRKY" evidence="7">
    <location>
        <begin position="320"/>
        <end position="386"/>
    </location>
</feature>
<dbReference type="InterPro" id="IPR044810">
    <property type="entry name" value="WRKY_plant"/>
</dbReference>
<keyword evidence="4" id="KW-0804">Transcription</keyword>
<sequence>MAHKVSSETLQLLQPFKIGTGESQFVGLCTSQAKTTHQFLQGNEVRSSLKRRSPCDHDRSAVKRKSGSASSSSERSSADDLELEDEFDAQKQLEKTKTEVERMVHENQKMRRMLSVMAEEYSLLKQHLHHTAVTRKQEHEARIITQTSERAERVDDRLFQATLGPQRLSPRKSYTTLSTSTTSRSSERSRSPTPTAPISSSFYQPTQAAGESEKQSKAKSSELNQEQSSRTGENIMVAETMPLQALREADAEKEGSLQRVASSGFQESSTPETRPDSDHEANKNYASEPSGWSWQPTKRMKSVLQDTSVRTARVSVRTRTDAPTMADGCQWRKYGQKLAKGNPCPRSYYRCTVAPDCPVRKQVQRCAEDRSVLTTTYQGAHNHPLPAAAVAMASTTSAAAGMLLMSSSTSSDRARSEALKHGIENLATFNNQTSLPIISASTPCPSVMLDLTRSFQNECNSAAAAVKANGSASRFSFASFRSQGHPFSEAAVAAEKPSFQLNHSAFVGYSQGQAAAANGSEKAARSVELAQSVTEATAAITSDPKFTAAVAAVVASIISSESLGQMIIS</sequence>
<evidence type="ECO:0000313" key="9">
    <source>
        <dbReference type="Proteomes" id="UP001605036"/>
    </source>
</evidence>
<dbReference type="FunFam" id="2.20.25.80:FF:000002">
    <property type="entry name" value="probable WRKY transcription factor 31"/>
    <property type="match status" value="1"/>
</dbReference>
<keyword evidence="2" id="KW-0805">Transcription regulation</keyword>
<dbReference type="EMBL" id="JBHFFA010000004">
    <property type="protein sequence ID" value="KAL2632331.1"/>
    <property type="molecule type" value="Genomic_DNA"/>
</dbReference>
<comment type="subcellular location">
    <subcellularLocation>
        <location evidence="1">Nucleus</location>
    </subcellularLocation>
</comment>
<proteinExistence type="predicted"/>
<feature type="compositionally biased region" description="Polar residues" evidence="6">
    <location>
        <begin position="259"/>
        <end position="272"/>
    </location>
</feature>
<dbReference type="InterPro" id="IPR003657">
    <property type="entry name" value="WRKY_dom"/>
</dbReference>
<reference evidence="8 9" key="1">
    <citation type="submission" date="2024-09" db="EMBL/GenBank/DDBJ databases">
        <title>Chromosome-scale assembly of Riccia fluitans.</title>
        <authorList>
            <person name="Paukszto L."/>
            <person name="Sawicki J."/>
            <person name="Karawczyk K."/>
            <person name="Piernik-Szablinska J."/>
            <person name="Szczecinska M."/>
            <person name="Mazdziarz M."/>
        </authorList>
    </citation>
    <scope>NUCLEOTIDE SEQUENCE [LARGE SCALE GENOMIC DNA]</scope>
    <source>
        <strain evidence="8">Rf_01</strain>
        <tissue evidence="8">Aerial parts of the thallus</tissue>
    </source>
</reference>
<dbReference type="SMART" id="SM00774">
    <property type="entry name" value="WRKY"/>
    <property type="match status" value="1"/>
</dbReference>
<feature type="compositionally biased region" description="Polar residues" evidence="6">
    <location>
        <begin position="198"/>
        <end position="207"/>
    </location>
</feature>
<accession>A0ABD1YP05</accession>
<evidence type="ECO:0000313" key="8">
    <source>
        <dbReference type="EMBL" id="KAL2632331.1"/>
    </source>
</evidence>
<evidence type="ECO:0000259" key="7">
    <source>
        <dbReference type="PROSITE" id="PS50811"/>
    </source>
</evidence>
<evidence type="ECO:0000256" key="4">
    <source>
        <dbReference type="ARBA" id="ARBA00023163"/>
    </source>
</evidence>
<keyword evidence="5" id="KW-0539">Nucleus</keyword>
<dbReference type="PANTHER" id="PTHR31429">
    <property type="entry name" value="WRKY TRANSCRIPTION FACTOR 36-RELATED"/>
    <property type="match status" value="1"/>
</dbReference>
<dbReference type="Gene3D" id="2.20.25.80">
    <property type="entry name" value="WRKY domain"/>
    <property type="match status" value="1"/>
</dbReference>
<feature type="region of interest" description="Disordered" evidence="6">
    <location>
        <begin position="160"/>
        <end position="306"/>
    </location>
</feature>
<evidence type="ECO:0000256" key="5">
    <source>
        <dbReference type="ARBA" id="ARBA00023242"/>
    </source>
</evidence>
<dbReference type="AlphaFoldDB" id="A0ABD1YP05"/>
<feature type="region of interest" description="Disordered" evidence="6">
    <location>
        <begin position="43"/>
        <end position="84"/>
    </location>
</feature>
<dbReference type="PANTHER" id="PTHR31429:SF106">
    <property type="entry name" value="WRKY TRANSCRIPTION FACTOR 31-RELATED"/>
    <property type="match status" value="1"/>
</dbReference>
<keyword evidence="9" id="KW-1185">Reference proteome</keyword>
<evidence type="ECO:0000256" key="6">
    <source>
        <dbReference type="SAM" id="MobiDB-lite"/>
    </source>
</evidence>
<comment type="caution">
    <text evidence="8">The sequence shown here is derived from an EMBL/GenBank/DDBJ whole genome shotgun (WGS) entry which is preliminary data.</text>
</comment>
<dbReference type="Pfam" id="PF03106">
    <property type="entry name" value="WRKY"/>
    <property type="match status" value="1"/>
</dbReference>
<feature type="compositionally biased region" description="Basic and acidic residues" evidence="6">
    <location>
        <begin position="273"/>
        <end position="282"/>
    </location>
</feature>
<dbReference type="GO" id="GO:0003677">
    <property type="term" value="F:DNA binding"/>
    <property type="evidence" value="ECO:0007669"/>
    <property type="project" value="UniProtKB-KW"/>
</dbReference>
<protein>
    <recommendedName>
        <fullName evidence="7">WRKY domain-containing protein</fullName>
    </recommendedName>
</protein>
<feature type="compositionally biased region" description="Low complexity" evidence="6">
    <location>
        <begin position="175"/>
        <end position="184"/>
    </location>
</feature>
<feature type="compositionally biased region" description="Polar residues" evidence="6">
    <location>
        <begin position="223"/>
        <end position="232"/>
    </location>
</feature>
<dbReference type="GO" id="GO:0005634">
    <property type="term" value="C:nucleus"/>
    <property type="evidence" value="ECO:0007669"/>
    <property type="project" value="UniProtKB-SubCell"/>
</dbReference>
<organism evidence="8 9">
    <name type="scientific">Riccia fluitans</name>
    <dbReference type="NCBI Taxonomy" id="41844"/>
    <lineage>
        <taxon>Eukaryota</taxon>
        <taxon>Viridiplantae</taxon>
        <taxon>Streptophyta</taxon>
        <taxon>Embryophyta</taxon>
        <taxon>Marchantiophyta</taxon>
        <taxon>Marchantiopsida</taxon>
        <taxon>Marchantiidae</taxon>
        <taxon>Marchantiales</taxon>
        <taxon>Ricciaceae</taxon>
        <taxon>Riccia</taxon>
    </lineage>
</organism>
<dbReference type="PROSITE" id="PS50811">
    <property type="entry name" value="WRKY"/>
    <property type="match status" value="1"/>
</dbReference>
<keyword evidence="3" id="KW-0238">DNA-binding</keyword>
<feature type="compositionally biased region" description="Polar residues" evidence="6">
    <location>
        <begin position="284"/>
        <end position="296"/>
    </location>
</feature>
<dbReference type="InterPro" id="IPR036576">
    <property type="entry name" value="WRKY_dom_sf"/>
</dbReference>
<gene>
    <name evidence="8" type="ORF">R1flu_017017</name>
</gene>
<feature type="compositionally biased region" description="Basic and acidic residues" evidence="6">
    <location>
        <begin position="211"/>
        <end position="220"/>
    </location>
</feature>
<feature type="compositionally biased region" description="Basic and acidic residues" evidence="6">
    <location>
        <begin position="247"/>
        <end position="256"/>
    </location>
</feature>